<keyword evidence="7 12" id="KW-0692">RNA repair</keyword>
<dbReference type="InterPro" id="IPR043519">
    <property type="entry name" value="NT_sf"/>
</dbReference>
<feature type="binding site" evidence="12">
    <location>
        <position position="23"/>
    </location>
    <ligand>
        <name>Mg(2+)</name>
        <dbReference type="ChEBI" id="CHEBI:18420"/>
    </ligand>
</feature>
<feature type="binding site" evidence="12">
    <location>
        <position position="8"/>
    </location>
    <ligand>
        <name>CTP</name>
        <dbReference type="ChEBI" id="CHEBI:37563"/>
    </ligand>
</feature>
<dbReference type="EC" id="3.1.3.-" evidence="12"/>
<dbReference type="Proteomes" id="UP000251842">
    <property type="component" value="Chromosome"/>
</dbReference>
<dbReference type="GO" id="GO:0005524">
    <property type="term" value="F:ATP binding"/>
    <property type="evidence" value="ECO:0007669"/>
    <property type="project" value="UniProtKB-UniRule"/>
</dbReference>
<keyword evidence="5 12" id="KW-0479">Metal-binding</keyword>
<reference evidence="15" key="1">
    <citation type="submission" date="2018-05" db="EMBL/GenBank/DDBJ databases">
        <title>Luteimonas pekinense sp. nov., isolated from human Meibomian gland secretions, Beijing, China.</title>
        <authorList>
            <person name="Wen T."/>
            <person name="Bai H."/>
            <person name="Lv H."/>
        </authorList>
    </citation>
    <scope>NUCLEOTIDE SEQUENCE [LARGE SCALE GENOMIC DNA]</scope>
    <source>
        <strain evidence="15">83-4</strain>
    </source>
</reference>
<evidence type="ECO:0000256" key="3">
    <source>
        <dbReference type="ARBA" id="ARBA00022694"/>
    </source>
</evidence>
<feature type="binding site" evidence="12">
    <location>
        <position position="141"/>
    </location>
    <ligand>
        <name>ATP</name>
        <dbReference type="ChEBI" id="CHEBI:30616"/>
    </ligand>
</feature>
<evidence type="ECO:0000256" key="11">
    <source>
        <dbReference type="ARBA" id="ARBA00022884"/>
    </source>
</evidence>
<dbReference type="GO" id="GO:0004810">
    <property type="term" value="F:CCA tRNA nucleotidyltransferase activity"/>
    <property type="evidence" value="ECO:0007669"/>
    <property type="project" value="UniProtKB-UniRule"/>
</dbReference>
<dbReference type="CDD" id="cd00077">
    <property type="entry name" value="HDc"/>
    <property type="match status" value="1"/>
</dbReference>
<dbReference type="GO" id="GO:0004112">
    <property type="term" value="F:cyclic-nucleotide phosphodiesterase activity"/>
    <property type="evidence" value="ECO:0007669"/>
    <property type="project" value="UniProtKB-UniRule"/>
</dbReference>
<evidence type="ECO:0000256" key="1">
    <source>
        <dbReference type="ARBA" id="ARBA00022596"/>
    </source>
</evidence>
<keyword evidence="6 12" id="KW-0547">Nucleotide-binding</keyword>
<dbReference type="NCBIfam" id="NF008137">
    <property type="entry name" value="PRK10885.1"/>
    <property type="match status" value="1"/>
</dbReference>
<protein>
    <recommendedName>
        <fullName evidence="12">Multifunctional CCA protein</fullName>
    </recommendedName>
    <domain>
        <recommendedName>
            <fullName evidence="12">CCA-adding enzyme</fullName>
            <ecNumber evidence="12">2.7.7.72</ecNumber>
        </recommendedName>
        <alternativeName>
            <fullName evidence="12">CCA tRNA nucleotidyltransferase</fullName>
        </alternativeName>
        <alternativeName>
            <fullName evidence="12">tRNA CCA-pyrophosphorylase</fullName>
        </alternativeName>
        <alternativeName>
            <fullName evidence="12">tRNA adenylyl-/cytidylyl-transferase</fullName>
        </alternativeName>
        <alternativeName>
            <fullName evidence="12">tRNA nucleotidyltransferase</fullName>
        </alternativeName>
        <alternativeName>
            <fullName evidence="12">tRNA-NT</fullName>
        </alternativeName>
    </domain>
    <domain>
        <recommendedName>
            <fullName evidence="12">2'-nucleotidase</fullName>
            <ecNumber evidence="12">3.1.3.-</ecNumber>
        </recommendedName>
    </domain>
    <domain>
        <recommendedName>
            <fullName evidence="12">2',3'-cyclic phosphodiesterase</fullName>
            <ecNumber evidence="12">3.1.4.-</ecNumber>
        </recommendedName>
    </domain>
    <domain>
        <recommendedName>
            <fullName evidence="12">Phosphatase</fullName>
        </recommendedName>
    </domain>
</protein>
<keyword evidence="15" id="KW-1185">Reference proteome</keyword>
<feature type="binding site" evidence="12">
    <location>
        <position position="91"/>
    </location>
    <ligand>
        <name>ATP</name>
        <dbReference type="ChEBI" id="CHEBI:30616"/>
    </ligand>
</feature>
<evidence type="ECO:0000256" key="5">
    <source>
        <dbReference type="ARBA" id="ARBA00022723"/>
    </source>
</evidence>
<feature type="binding site" evidence="12">
    <location>
        <position position="91"/>
    </location>
    <ligand>
        <name>CTP</name>
        <dbReference type="ChEBI" id="CHEBI:37563"/>
    </ligand>
</feature>
<feature type="binding site" evidence="12">
    <location>
        <position position="141"/>
    </location>
    <ligand>
        <name>CTP</name>
        <dbReference type="ChEBI" id="CHEBI:37563"/>
    </ligand>
</feature>
<keyword evidence="9 12" id="KW-0067">ATP-binding</keyword>
<dbReference type="GO" id="GO:0000049">
    <property type="term" value="F:tRNA binding"/>
    <property type="evidence" value="ECO:0007669"/>
    <property type="project" value="UniProtKB-UniRule"/>
</dbReference>
<feature type="binding site" evidence="12">
    <location>
        <position position="8"/>
    </location>
    <ligand>
        <name>ATP</name>
        <dbReference type="ChEBI" id="CHEBI:30616"/>
    </ligand>
</feature>
<dbReference type="GO" id="GO:0016791">
    <property type="term" value="F:phosphatase activity"/>
    <property type="evidence" value="ECO:0007669"/>
    <property type="project" value="UniProtKB-UniRule"/>
</dbReference>
<dbReference type="KEGG" id="lue:DCD74_09225"/>
<dbReference type="PIRSF" id="PIRSF000813">
    <property type="entry name" value="CCA_bact"/>
    <property type="match status" value="1"/>
</dbReference>
<comment type="cofactor">
    <cofactor evidence="12">
        <name>Mg(2+)</name>
        <dbReference type="ChEBI" id="CHEBI:18420"/>
    </cofactor>
    <text evidence="12">Magnesium is required for nucleotidyltransferase activity.</text>
</comment>
<dbReference type="Gene3D" id="1.10.3090.10">
    <property type="entry name" value="cca-adding enzyme, domain 2"/>
    <property type="match status" value="1"/>
</dbReference>
<evidence type="ECO:0000256" key="6">
    <source>
        <dbReference type="ARBA" id="ARBA00022741"/>
    </source>
</evidence>
<comment type="subunit">
    <text evidence="12">Monomer. Can also form homodimers and oligomers.</text>
</comment>
<keyword evidence="4 12" id="KW-0548">Nucleotidyltransferase</keyword>
<dbReference type="InterPro" id="IPR050124">
    <property type="entry name" value="tRNA_CCA-adding_enzyme"/>
</dbReference>
<sequence>MRTYLVGGAVRDALLGLAPGDRDFVVVGATPGAMLEAGFRQVGRDFPVFLHPDTGEEHALARTERKSGRGYTGFVVHAAPDVTLEEDLARRDFTLNAIARDEASGELVDPFDGVGDIERKVLRHVGPAFDEDPLRVLRAARFMARFAPLGFTVAPETMALMRSMVASGELQTLTPERVWQELARALRSEAPSAFLRTLHDCGALAVVLPEVDALYGVPQRAEYHPEVDTGVHVELVCDMAARLAPGDDLVGFAALTHDLGKALTPEGDLPKHVMHEQRGLAPLATLCDRLKVPNEHRQLAAIACAEHLNVHRIAELKDATVLKLFERCDAFRKPARIRQLATVCEADKRGRTGLEDAPYPQGVELQRLFAAACTVKANDVAAGLSGTAVGEAMRKARTRAIGLARGETRS</sequence>
<dbReference type="GO" id="GO:0001680">
    <property type="term" value="P:tRNA 3'-terminal CCA addition"/>
    <property type="evidence" value="ECO:0007669"/>
    <property type="project" value="UniProtKB-UniRule"/>
</dbReference>
<dbReference type="PROSITE" id="PS51831">
    <property type="entry name" value="HD"/>
    <property type="match status" value="1"/>
</dbReference>
<dbReference type="EC" id="3.1.4.-" evidence="12"/>
<feature type="binding site" evidence="12">
    <location>
        <position position="21"/>
    </location>
    <ligand>
        <name>Mg(2+)</name>
        <dbReference type="ChEBI" id="CHEBI:18420"/>
    </ligand>
</feature>
<evidence type="ECO:0000256" key="8">
    <source>
        <dbReference type="ARBA" id="ARBA00022801"/>
    </source>
</evidence>
<dbReference type="InterPro" id="IPR002646">
    <property type="entry name" value="PolA_pol_head_dom"/>
</dbReference>
<feature type="binding site" evidence="12">
    <location>
        <position position="11"/>
    </location>
    <ligand>
        <name>CTP</name>
        <dbReference type="ChEBI" id="CHEBI:37563"/>
    </ligand>
</feature>
<dbReference type="OrthoDB" id="9805698at2"/>
<dbReference type="GO" id="GO:0000287">
    <property type="term" value="F:magnesium ion binding"/>
    <property type="evidence" value="ECO:0007669"/>
    <property type="project" value="UniProtKB-UniRule"/>
</dbReference>
<evidence type="ECO:0000259" key="13">
    <source>
        <dbReference type="PROSITE" id="PS51831"/>
    </source>
</evidence>
<dbReference type="HAMAP" id="MF_01261">
    <property type="entry name" value="CCA_bact_type1"/>
    <property type="match status" value="1"/>
</dbReference>
<dbReference type="AlphaFoldDB" id="A0A344J966"/>
<feature type="binding site" evidence="12">
    <location>
        <position position="138"/>
    </location>
    <ligand>
        <name>CTP</name>
        <dbReference type="ChEBI" id="CHEBI:37563"/>
    </ligand>
</feature>
<keyword evidence="10 12" id="KW-0460">Magnesium</keyword>
<dbReference type="GO" id="GO:0042245">
    <property type="term" value="P:RNA repair"/>
    <property type="evidence" value="ECO:0007669"/>
    <property type="project" value="UniProtKB-KW"/>
</dbReference>
<dbReference type="EC" id="2.7.7.72" evidence="12"/>
<dbReference type="Pfam" id="PF12627">
    <property type="entry name" value="PolyA_pol_RNAbd"/>
    <property type="match status" value="1"/>
</dbReference>
<evidence type="ECO:0000256" key="2">
    <source>
        <dbReference type="ARBA" id="ARBA00022679"/>
    </source>
</evidence>
<dbReference type="SUPFAM" id="SSF81301">
    <property type="entry name" value="Nucleotidyltransferase"/>
    <property type="match status" value="1"/>
</dbReference>
<evidence type="ECO:0000256" key="9">
    <source>
        <dbReference type="ARBA" id="ARBA00022840"/>
    </source>
</evidence>
<keyword evidence="11 12" id="KW-0694">RNA-binding</keyword>
<evidence type="ECO:0000256" key="7">
    <source>
        <dbReference type="ARBA" id="ARBA00022800"/>
    </source>
</evidence>
<comment type="cofactor">
    <cofactor evidence="12">
        <name>Ni(2+)</name>
        <dbReference type="ChEBI" id="CHEBI:49786"/>
    </cofactor>
    <text evidence="12">Nickel for phosphatase activity.</text>
</comment>
<comment type="miscellaneous">
    <text evidence="12">A single active site specifically recognizes both ATP and CTP and is responsible for their addition.</text>
</comment>
<name>A0A344J966_9GAMM</name>
<dbReference type="InterPro" id="IPR006674">
    <property type="entry name" value="HD_domain"/>
</dbReference>
<dbReference type="InterPro" id="IPR032828">
    <property type="entry name" value="PolyA_RNA-bd"/>
</dbReference>
<feature type="domain" description="HD" evidence="13">
    <location>
        <begin position="229"/>
        <end position="331"/>
    </location>
</feature>
<comment type="similarity">
    <text evidence="12">Belongs to the tRNA nucleotidyltransferase/poly(A) polymerase family. Bacterial CCA-adding enzyme type 1 subfamily.</text>
</comment>
<organism evidence="14 15">
    <name type="scientific">Solilutibacter oculi</name>
    <dbReference type="NCBI Taxonomy" id="2698682"/>
    <lineage>
        <taxon>Bacteria</taxon>
        <taxon>Pseudomonadati</taxon>
        <taxon>Pseudomonadota</taxon>
        <taxon>Gammaproteobacteria</taxon>
        <taxon>Lysobacterales</taxon>
        <taxon>Lysobacteraceae</taxon>
        <taxon>Solilutibacter</taxon>
    </lineage>
</organism>
<evidence type="ECO:0000256" key="12">
    <source>
        <dbReference type="HAMAP-Rule" id="MF_01261"/>
    </source>
</evidence>
<comment type="domain">
    <text evidence="12">Comprises two domains: an N-terminal domain containing the nucleotidyltransferase activity and a C-terminal HD domain associated with both phosphodiesterase and phosphatase activities.</text>
</comment>
<gene>
    <name evidence="12" type="primary">cca</name>
    <name evidence="14" type="ORF">DCD74_09225</name>
</gene>
<comment type="catalytic activity">
    <reaction evidence="12">
        <text>a tRNA with a 3' CCA end + 2 CTP + ATP = a tRNA with a 3' CCACCA end + 3 diphosphate</text>
        <dbReference type="Rhea" id="RHEA:76235"/>
        <dbReference type="Rhea" id="RHEA-COMP:10468"/>
        <dbReference type="Rhea" id="RHEA-COMP:18655"/>
        <dbReference type="ChEBI" id="CHEBI:30616"/>
        <dbReference type="ChEBI" id="CHEBI:33019"/>
        <dbReference type="ChEBI" id="CHEBI:37563"/>
        <dbReference type="ChEBI" id="CHEBI:83071"/>
        <dbReference type="ChEBI" id="CHEBI:195187"/>
    </reaction>
</comment>
<dbReference type="SUPFAM" id="SSF81891">
    <property type="entry name" value="Poly A polymerase C-terminal region-like"/>
    <property type="match status" value="1"/>
</dbReference>
<evidence type="ECO:0000313" key="14">
    <source>
        <dbReference type="EMBL" id="AXA85576.1"/>
    </source>
</evidence>
<dbReference type="GO" id="GO:0160016">
    <property type="term" value="F:CCACCA tRNA nucleotidyltransferase activity"/>
    <property type="evidence" value="ECO:0007669"/>
    <property type="project" value="RHEA"/>
</dbReference>
<dbReference type="RefSeq" id="WP_112927777.1">
    <property type="nucleotide sequence ID" value="NZ_CP029556.1"/>
</dbReference>
<dbReference type="Gene3D" id="3.30.460.10">
    <property type="entry name" value="Beta Polymerase, domain 2"/>
    <property type="match status" value="1"/>
</dbReference>
<dbReference type="EMBL" id="CP029556">
    <property type="protein sequence ID" value="AXA85576.1"/>
    <property type="molecule type" value="Genomic_DNA"/>
</dbReference>
<comment type="catalytic activity">
    <reaction evidence="12">
        <text>a tRNA precursor + 2 CTP + ATP = a tRNA with a 3' CCA end + 3 diphosphate</text>
        <dbReference type="Rhea" id="RHEA:14433"/>
        <dbReference type="Rhea" id="RHEA-COMP:10465"/>
        <dbReference type="Rhea" id="RHEA-COMP:10468"/>
        <dbReference type="ChEBI" id="CHEBI:30616"/>
        <dbReference type="ChEBI" id="CHEBI:33019"/>
        <dbReference type="ChEBI" id="CHEBI:37563"/>
        <dbReference type="ChEBI" id="CHEBI:74896"/>
        <dbReference type="ChEBI" id="CHEBI:83071"/>
        <dbReference type="EC" id="2.7.7.72"/>
    </reaction>
</comment>
<keyword evidence="12" id="KW-0511">Multifunctional enzyme</keyword>
<comment type="function">
    <text evidence="12">Catalyzes the addition and repair of the essential 3'-terminal CCA sequence in tRNAs without using a nucleic acid template. Adds these three nucleotides in the order of C, C, and A to the tRNA nucleotide-73, using CTP and ATP as substrates and producing inorganic pyrophosphate. tRNA 3'-terminal CCA addition is required both for tRNA processing and repair. Also involved in tRNA surveillance by mediating tandem CCA addition to generate a CCACCA at the 3' terminus of unstable tRNAs. While stable tRNAs receive only 3'-terminal CCA, unstable tRNAs are marked with CCACCA and rapidly degraded.</text>
</comment>
<feature type="binding site" evidence="12">
    <location>
        <position position="11"/>
    </location>
    <ligand>
        <name>ATP</name>
        <dbReference type="ChEBI" id="CHEBI:30616"/>
    </ligand>
</feature>
<evidence type="ECO:0000256" key="4">
    <source>
        <dbReference type="ARBA" id="ARBA00022695"/>
    </source>
</evidence>
<evidence type="ECO:0000313" key="15">
    <source>
        <dbReference type="Proteomes" id="UP000251842"/>
    </source>
</evidence>
<dbReference type="PANTHER" id="PTHR47545">
    <property type="entry name" value="MULTIFUNCTIONAL CCA PROTEIN"/>
    <property type="match status" value="1"/>
</dbReference>
<dbReference type="PANTHER" id="PTHR47545:SF1">
    <property type="entry name" value="MULTIFUNCTIONAL CCA PROTEIN"/>
    <property type="match status" value="1"/>
</dbReference>
<dbReference type="CDD" id="cd05398">
    <property type="entry name" value="NT_ClassII-CCAase"/>
    <property type="match status" value="1"/>
</dbReference>
<keyword evidence="3 12" id="KW-0819">tRNA processing</keyword>
<proteinExistence type="inferred from homology"/>
<accession>A0A344J966</accession>
<dbReference type="InterPro" id="IPR003607">
    <property type="entry name" value="HD/PDEase_dom"/>
</dbReference>
<dbReference type="InterPro" id="IPR012006">
    <property type="entry name" value="CCA_bact"/>
</dbReference>
<keyword evidence="8 12" id="KW-0378">Hydrolase</keyword>
<dbReference type="Pfam" id="PF01743">
    <property type="entry name" value="PolyA_pol"/>
    <property type="match status" value="1"/>
</dbReference>
<keyword evidence="2 12" id="KW-0808">Transferase</keyword>
<evidence type="ECO:0000256" key="10">
    <source>
        <dbReference type="ARBA" id="ARBA00022842"/>
    </source>
</evidence>
<feature type="binding site" evidence="12">
    <location>
        <position position="138"/>
    </location>
    <ligand>
        <name>ATP</name>
        <dbReference type="ChEBI" id="CHEBI:30616"/>
    </ligand>
</feature>
<keyword evidence="1 12" id="KW-0533">Nickel</keyword>